<keyword evidence="5 8" id="KW-0812">Transmembrane</keyword>
<dbReference type="InterPro" id="IPR050297">
    <property type="entry name" value="LipidA_mod_glycosyltrf_83"/>
</dbReference>
<feature type="transmembrane region" description="Helical" evidence="8">
    <location>
        <begin position="465"/>
        <end position="488"/>
    </location>
</feature>
<feature type="transmembrane region" description="Helical" evidence="8">
    <location>
        <begin position="418"/>
        <end position="445"/>
    </location>
</feature>
<gene>
    <name evidence="11" type="ORF">QJ522_17090</name>
</gene>
<keyword evidence="6 8" id="KW-1133">Transmembrane helix</keyword>
<dbReference type="EMBL" id="JASCXX010000024">
    <property type="protein sequence ID" value="MDI6450778.1"/>
    <property type="molecule type" value="Genomic_DNA"/>
</dbReference>
<dbReference type="EC" id="2.4.-.-" evidence="11"/>
<keyword evidence="2" id="KW-1003">Cell membrane</keyword>
<feature type="transmembrane region" description="Helical" evidence="8">
    <location>
        <begin position="345"/>
        <end position="374"/>
    </location>
</feature>
<reference evidence="11" key="1">
    <citation type="submission" date="2023-05" db="EMBL/GenBank/DDBJ databases">
        <title>Anaerotaeda fermentans gen. nov., sp. nov., a novel anaerobic planctomycete of the new family within the order Sedimentisphaerales isolated from Taman Peninsula, Russia.</title>
        <authorList>
            <person name="Khomyakova M.A."/>
            <person name="Merkel A.Y."/>
            <person name="Slobodkin A.I."/>
        </authorList>
    </citation>
    <scope>NUCLEOTIDE SEQUENCE</scope>
    <source>
        <strain evidence="11">M17dextr</strain>
    </source>
</reference>
<comment type="caution">
    <text evidence="11">The sequence shown here is derived from an EMBL/GenBank/DDBJ whole genome shotgun (WGS) entry which is preliminary data.</text>
</comment>
<dbReference type="GO" id="GO:0009103">
    <property type="term" value="P:lipopolysaccharide biosynthetic process"/>
    <property type="evidence" value="ECO:0007669"/>
    <property type="project" value="UniProtKB-ARBA"/>
</dbReference>
<feature type="transmembrane region" description="Helical" evidence="8">
    <location>
        <begin position="161"/>
        <end position="183"/>
    </location>
</feature>
<evidence type="ECO:0000256" key="3">
    <source>
        <dbReference type="ARBA" id="ARBA00022676"/>
    </source>
</evidence>
<feature type="transmembrane region" description="Helical" evidence="8">
    <location>
        <begin position="120"/>
        <end position="141"/>
    </location>
</feature>
<feature type="transmembrane region" description="Helical" evidence="8">
    <location>
        <begin position="518"/>
        <end position="539"/>
    </location>
</feature>
<protein>
    <submittedName>
        <fullName evidence="11">Glycosyltransferase family 39 protein</fullName>
        <ecNumber evidence="11">2.4.-.-</ecNumber>
    </submittedName>
</protein>
<keyword evidence="7 8" id="KW-0472">Membrane</keyword>
<evidence type="ECO:0000256" key="8">
    <source>
        <dbReference type="SAM" id="Phobius"/>
    </source>
</evidence>
<comment type="subcellular location">
    <subcellularLocation>
        <location evidence="1">Cell membrane</location>
        <topology evidence="1">Multi-pass membrane protein</topology>
    </subcellularLocation>
</comment>
<dbReference type="GO" id="GO:0005886">
    <property type="term" value="C:plasma membrane"/>
    <property type="evidence" value="ECO:0007669"/>
    <property type="project" value="UniProtKB-SubCell"/>
</dbReference>
<evidence type="ECO:0000313" key="12">
    <source>
        <dbReference type="Proteomes" id="UP001431776"/>
    </source>
</evidence>
<feature type="transmembrane region" description="Helical" evidence="8">
    <location>
        <begin position="82"/>
        <end position="108"/>
    </location>
</feature>
<dbReference type="InterPro" id="IPR032816">
    <property type="entry name" value="VTT_dom"/>
</dbReference>
<evidence type="ECO:0000256" key="5">
    <source>
        <dbReference type="ARBA" id="ARBA00022692"/>
    </source>
</evidence>
<dbReference type="Proteomes" id="UP001431776">
    <property type="component" value="Unassembled WGS sequence"/>
</dbReference>
<evidence type="ECO:0000256" key="4">
    <source>
        <dbReference type="ARBA" id="ARBA00022679"/>
    </source>
</evidence>
<dbReference type="PANTHER" id="PTHR33908:SF11">
    <property type="entry name" value="MEMBRANE PROTEIN"/>
    <property type="match status" value="1"/>
</dbReference>
<evidence type="ECO:0000256" key="7">
    <source>
        <dbReference type="ARBA" id="ARBA00023136"/>
    </source>
</evidence>
<evidence type="ECO:0000313" key="11">
    <source>
        <dbReference type="EMBL" id="MDI6450778.1"/>
    </source>
</evidence>
<evidence type="ECO:0000256" key="1">
    <source>
        <dbReference type="ARBA" id="ARBA00004651"/>
    </source>
</evidence>
<dbReference type="PANTHER" id="PTHR33908">
    <property type="entry name" value="MANNOSYLTRANSFERASE YKCB-RELATED"/>
    <property type="match status" value="1"/>
</dbReference>
<keyword evidence="3 11" id="KW-0328">Glycosyltransferase</keyword>
<dbReference type="RefSeq" id="WP_349246188.1">
    <property type="nucleotide sequence ID" value="NZ_JASCXX010000024.1"/>
</dbReference>
<feature type="transmembrane region" description="Helical" evidence="8">
    <location>
        <begin position="551"/>
        <end position="570"/>
    </location>
</feature>
<keyword evidence="12" id="KW-1185">Reference proteome</keyword>
<sequence length="741" mass="80149">MSAPTGPAAAPPLATALDETKLNLPGETTEGDTSDQPLKQRARIAVLIGLAAAATALLRLTPLGEVLMDFHRLRALLDEGNVWAELVFVPIVAILVAVGTPRLIFYGLAGLMFGFWKGLLLVHVGTLAGAYAAFLCARWAGRDWFSNWLDRHPSAGKVLTVPPSVWSVVMARQLPIGGLVINLGLGLSSVTSVQFVIGSLFGFLPAGLVVLLIAGGLVDDQTWESVSQLLAAALVVLLSGLWLGRRRIRRVFRKAAPHALLWGAVISAAVVALYLVRLSGPSDLEGYAQNRNVGYIMDAAWAGNWVVQHDVQNRITSKPPLHTWITAALAKIGGINRLTLTLPSFVSVLALSLLVFAVGSRSFGWMAGGFAGLATAMAPIVAKHVAIVRTDPLFALAVALVALAAWRAWNRGGGWTPFWLAAAAATLIKGPLGLLLGAAGLLAFFWERRTDPTTPRPRGSHAVGIAIYLALCLGWFLLALHVSGYALIDKMIVQELFGQATGAHKHSFPGQNLAKPTIYLLGRFLPFSLFTFIGLWRVVFHPAAQAIERRFERFLACWLVAGMAMFSLAAHHRADLLLPLWPAGALLAGRQIARLREPLGDRLLTGCAAATCLILMGFAYWTYHTMDVRRAGTTNYSVEVRQAAKALREAGIDPTALTHVHTPVTLQLYLHTYKRWVDANEVRGLLDRGQPLQIVTGSLEEQEHLYDVLRGAHVEELYHWPQDGAPEGGFYLAVMEAVPEA</sequence>
<feature type="transmembrane region" description="Helical" evidence="8">
    <location>
        <begin position="603"/>
        <end position="623"/>
    </location>
</feature>
<accession>A0AAW6U6J2</accession>
<feature type="transmembrane region" description="Helical" evidence="8">
    <location>
        <begin position="195"/>
        <end position="214"/>
    </location>
</feature>
<dbReference type="Pfam" id="PF09335">
    <property type="entry name" value="VTT_dom"/>
    <property type="match status" value="1"/>
</dbReference>
<organism evidence="11 12">
    <name type="scientific">Anaerobaca lacustris</name>
    <dbReference type="NCBI Taxonomy" id="3044600"/>
    <lineage>
        <taxon>Bacteria</taxon>
        <taxon>Pseudomonadati</taxon>
        <taxon>Planctomycetota</taxon>
        <taxon>Phycisphaerae</taxon>
        <taxon>Sedimentisphaerales</taxon>
        <taxon>Anaerobacaceae</taxon>
        <taxon>Anaerobaca</taxon>
    </lineage>
</organism>
<feature type="transmembrane region" description="Helical" evidence="8">
    <location>
        <begin position="226"/>
        <end position="243"/>
    </location>
</feature>
<feature type="transmembrane region" description="Helical" evidence="8">
    <location>
        <begin position="386"/>
        <end position="406"/>
    </location>
</feature>
<dbReference type="AlphaFoldDB" id="A0AAW6U6J2"/>
<evidence type="ECO:0000256" key="2">
    <source>
        <dbReference type="ARBA" id="ARBA00022475"/>
    </source>
</evidence>
<keyword evidence="4 11" id="KW-0808">Transferase</keyword>
<feature type="domain" description="Glycosyltransferase RgtA/B/C/D-like" evidence="10">
    <location>
        <begin position="317"/>
        <end position="473"/>
    </location>
</feature>
<evidence type="ECO:0000259" key="10">
    <source>
        <dbReference type="Pfam" id="PF13231"/>
    </source>
</evidence>
<feature type="domain" description="VTT" evidence="9">
    <location>
        <begin position="101"/>
        <end position="212"/>
    </location>
</feature>
<feature type="transmembrane region" description="Helical" evidence="8">
    <location>
        <begin position="44"/>
        <end position="62"/>
    </location>
</feature>
<dbReference type="Pfam" id="PF13231">
    <property type="entry name" value="PMT_2"/>
    <property type="match status" value="1"/>
</dbReference>
<evidence type="ECO:0000256" key="6">
    <source>
        <dbReference type="ARBA" id="ARBA00022989"/>
    </source>
</evidence>
<dbReference type="GO" id="GO:0016763">
    <property type="term" value="F:pentosyltransferase activity"/>
    <property type="evidence" value="ECO:0007669"/>
    <property type="project" value="TreeGrafter"/>
</dbReference>
<name>A0AAW6U6J2_9BACT</name>
<evidence type="ECO:0000259" key="9">
    <source>
        <dbReference type="Pfam" id="PF09335"/>
    </source>
</evidence>
<proteinExistence type="predicted"/>
<dbReference type="InterPro" id="IPR038731">
    <property type="entry name" value="RgtA/B/C-like"/>
</dbReference>